<proteinExistence type="predicted"/>
<dbReference type="Proteomes" id="UP001060336">
    <property type="component" value="Chromosome"/>
</dbReference>
<accession>A0A9J7AVK2</accession>
<evidence type="ECO:0000256" key="2">
    <source>
        <dbReference type="SAM" id="MobiDB-lite"/>
    </source>
</evidence>
<dbReference type="Pfam" id="PF03237">
    <property type="entry name" value="Terminase_6N"/>
    <property type="match status" value="1"/>
</dbReference>
<feature type="region of interest" description="Disordered" evidence="2">
    <location>
        <begin position="1"/>
        <end position="29"/>
    </location>
</feature>
<dbReference type="InterPro" id="IPR027417">
    <property type="entry name" value="P-loop_NTPase"/>
</dbReference>
<dbReference type="Gene3D" id="3.30.420.240">
    <property type="match status" value="1"/>
</dbReference>
<evidence type="ECO:0000259" key="3">
    <source>
        <dbReference type="Pfam" id="PF17289"/>
    </source>
</evidence>
<feature type="domain" description="Terminase large subunit gp17-like C-terminal" evidence="3">
    <location>
        <begin position="291"/>
        <end position="433"/>
    </location>
</feature>
<keyword evidence="1" id="KW-1188">Viral release from host cell</keyword>
<evidence type="ECO:0000313" key="4">
    <source>
        <dbReference type="EMBL" id="UUX51795.1"/>
    </source>
</evidence>
<evidence type="ECO:0000313" key="5">
    <source>
        <dbReference type="Proteomes" id="UP001060336"/>
    </source>
</evidence>
<dbReference type="KEGG" id="naci:NUH88_08850"/>
<keyword evidence="5" id="KW-1185">Reference proteome</keyword>
<evidence type="ECO:0000256" key="1">
    <source>
        <dbReference type="ARBA" id="ARBA00022612"/>
    </source>
</evidence>
<feature type="compositionally biased region" description="Polar residues" evidence="2">
    <location>
        <begin position="1"/>
        <end position="23"/>
    </location>
</feature>
<reference evidence="4" key="1">
    <citation type="submission" date="2022-08" db="EMBL/GenBank/DDBJ databases">
        <title>Nisaea acidiphila sp. nov., isolated from a marine algal debris and emended description of the genus Nisaea Urios et al. 2008.</title>
        <authorList>
            <person name="Kwon K."/>
        </authorList>
    </citation>
    <scope>NUCLEOTIDE SEQUENCE</scope>
    <source>
        <strain evidence="4">MEBiC11861</strain>
    </source>
</reference>
<dbReference type="EMBL" id="CP102480">
    <property type="protein sequence ID" value="UUX51795.1"/>
    <property type="molecule type" value="Genomic_DNA"/>
</dbReference>
<protein>
    <submittedName>
        <fullName evidence="4">Terminase family protein</fullName>
    </submittedName>
</protein>
<dbReference type="Pfam" id="PF17289">
    <property type="entry name" value="Terminase_6C"/>
    <property type="match status" value="1"/>
</dbReference>
<dbReference type="Gene3D" id="3.40.50.300">
    <property type="entry name" value="P-loop containing nucleotide triphosphate hydrolases"/>
    <property type="match status" value="1"/>
</dbReference>
<dbReference type="AlphaFoldDB" id="A0A9J7AVK2"/>
<gene>
    <name evidence="4" type="ORF">NUH88_08850</name>
</gene>
<dbReference type="RefSeq" id="WP_257771490.1">
    <property type="nucleotide sequence ID" value="NZ_CP102480.1"/>
</dbReference>
<dbReference type="InterPro" id="IPR035421">
    <property type="entry name" value="Terminase_6C"/>
</dbReference>
<organism evidence="4 5">
    <name type="scientific">Nisaea acidiphila</name>
    <dbReference type="NCBI Taxonomy" id="1862145"/>
    <lineage>
        <taxon>Bacteria</taxon>
        <taxon>Pseudomonadati</taxon>
        <taxon>Pseudomonadota</taxon>
        <taxon>Alphaproteobacteria</taxon>
        <taxon>Rhodospirillales</taxon>
        <taxon>Thalassobaculaceae</taxon>
        <taxon>Nisaea</taxon>
    </lineage>
</organism>
<name>A0A9J7AVK2_9PROT</name>
<sequence length="450" mass="49762">MEEQRISSAGSKTQGRSSQTGSRPSLEDLTAQERARILSEISDEEAALLLYDWPFWARKKQLPPPPPWRIWLILAGRGFGKTRTGAEWVRAGAEPGRCRRIAVIGATAGDVRDVMVEGESGLLSVAPPWCRPHYEPSKRRLTWPSGSVATLLSADDPDQVRGHQFDSAWADEIAAWARPEAWDNLMMALRLGRAPQCIATTTPRPKAWLKRIMTAKDTALTRGRSTENRLNLAPGFLAAMEQSYGGTRLGRQELEGEFLADIPGALWQRDRIEAVHMAPSELPELERIVVAIDPAASHHAASNETGIVVAGRAGEHGYVLEDLSGRRAPADWAAIALDAFRRHRADRVVAEINQGGDMVEQVLRSIDPSAPLRLVRASRGKHLRAEPVAALYEQGRVHHVGRFDRLEDQMCSFTGARDGSASPDRLDALVWAVTDLLLSRNRTRSEQFLI</sequence>